<evidence type="ECO:0000313" key="3">
    <source>
        <dbReference type="Proteomes" id="UP000438429"/>
    </source>
</evidence>
<name>A0A6A4TDQ6_SCOMX</name>
<sequence>MAAGEEKDTADKRINYFINFISQLTLHATFQDLMSEFNRVFSLNHRLEPRQRVESHHRLTEMTKSILLPGKAEVYARRIRARALLGDPGPSDEATGDRSDRAGRERDSQRTPAFTKGTVATRSTTTSPHPQSRPTARSPDECSGAELIDAKRLRYAITVEFCAVFIMKALCPVITLLCKPGLPLTAPKALAHDSSDLYFSFRFLSDEVVGLSDDWMTTDGWSRIVSRQLDTEPDHFRIMSDITEFTEITCEKVLYIILSICLNDFVVISCCLHYGVRVVLGVVGGCIRMGLSLSAQSCFEGFTSTYGKYKFHGQRRAATERCLTTASV</sequence>
<feature type="compositionally biased region" description="Polar residues" evidence="1">
    <location>
        <begin position="118"/>
        <end position="135"/>
    </location>
</feature>
<comment type="caution">
    <text evidence="2">The sequence shown here is derived from an EMBL/GenBank/DDBJ whole genome shotgun (WGS) entry which is preliminary data.</text>
</comment>
<evidence type="ECO:0000256" key="1">
    <source>
        <dbReference type="SAM" id="MobiDB-lite"/>
    </source>
</evidence>
<feature type="compositionally biased region" description="Basic and acidic residues" evidence="1">
    <location>
        <begin position="95"/>
        <end position="109"/>
    </location>
</feature>
<dbReference type="AlphaFoldDB" id="A0A6A4TDQ6"/>
<protein>
    <submittedName>
        <fullName evidence="2">Uncharacterized protein</fullName>
    </submittedName>
</protein>
<feature type="region of interest" description="Disordered" evidence="1">
    <location>
        <begin position="85"/>
        <end position="142"/>
    </location>
</feature>
<reference evidence="2 3" key="1">
    <citation type="submission" date="2019-06" db="EMBL/GenBank/DDBJ databases">
        <title>Draft genomes of female and male turbot (Scophthalmus maximus).</title>
        <authorList>
            <person name="Xu H."/>
            <person name="Xu X.-W."/>
            <person name="Shao C."/>
            <person name="Chen S."/>
        </authorList>
    </citation>
    <scope>NUCLEOTIDE SEQUENCE [LARGE SCALE GENOMIC DNA]</scope>
    <source>
        <strain evidence="2">Ysfricsl-2016a</strain>
        <tissue evidence="2">Blood</tissue>
    </source>
</reference>
<dbReference type="EMBL" id="VEVO01000003">
    <property type="protein sequence ID" value="KAF0044707.1"/>
    <property type="molecule type" value="Genomic_DNA"/>
</dbReference>
<evidence type="ECO:0000313" key="2">
    <source>
        <dbReference type="EMBL" id="KAF0044707.1"/>
    </source>
</evidence>
<gene>
    <name evidence="2" type="ORF">F2P81_003865</name>
</gene>
<accession>A0A6A4TDQ6</accession>
<proteinExistence type="predicted"/>
<organism evidence="2 3">
    <name type="scientific">Scophthalmus maximus</name>
    <name type="common">Turbot</name>
    <name type="synonym">Psetta maxima</name>
    <dbReference type="NCBI Taxonomy" id="52904"/>
    <lineage>
        <taxon>Eukaryota</taxon>
        <taxon>Metazoa</taxon>
        <taxon>Chordata</taxon>
        <taxon>Craniata</taxon>
        <taxon>Vertebrata</taxon>
        <taxon>Euteleostomi</taxon>
        <taxon>Actinopterygii</taxon>
        <taxon>Neopterygii</taxon>
        <taxon>Teleostei</taxon>
        <taxon>Neoteleostei</taxon>
        <taxon>Acanthomorphata</taxon>
        <taxon>Carangaria</taxon>
        <taxon>Pleuronectiformes</taxon>
        <taxon>Pleuronectoidei</taxon>
        <taxon>Scophthalmidae</taxon>
        <taxon>Scophthalmus</taxon>
    </lineage>
</organism>
<dbReference type="Proteomes" id="UP000438429">
    <property type="component" value="Unassembled WGS sequence"/>
</dbReference>